<sequence length="473" mass="53792">MGWPYPDLSFEDLLKLIKGFVDILILASGYQSSGYLAHWDAQNIKKAFQWSLFFENLLRHLIHTDDYQDSVKELDAALFEMTSNPSFPQGLAHMSSVTLARARDFVLAHLLHTLPLRNAHLRAFLLATIDMDLDELRETENDCLHVYLDKLMLLNTSISPVRDKRGLVKDSMTSSPGVAPNIKIEGCTGNDLTKVTVQELLKRQFAVSCISSAEKGLDVLSKTIRHSNLTKSDNSLCKELPKLATASLSEDQLVEYETWNHWRSKNISYFLDKRTVRLVSGASMIFSAPKMQWFQMFEWLNITAQTNDDDMSEIIELLLLGCITSRWSSLIEHFVSVSYNSLTISKQYHEVGNLLLGGSQSLHSKEETMDSKETGILEYLIALLTGQLHQLWKLSPALAAVAIPSWSPLFRLYLSEIEIQFKGDSSTMRCCNCAQDRKEHIDCVDGENFYVKVDIIILFPPWMRFQEASLYSE</sequence>
<dbReference type="AlphaFoldDB" id="A0AAP0RQ03"/>
<dbReference type="GO" id="GO:0036297">
    <property type="term" value="P:interstrand cross-link repair"/>
    <property type="evidence" value="ECO:0007669"/>
    <property type="project" value="InterPro"/>
</dbReference>
<dbReference type="EMBL" id="JBBPBK010000007">
    <property type="protein sequence ID" value="KAK9281985.1"/>
    <property type="molecule type" value="Genomic_DNA"/>
</dbReference>
<dbReference type="InterPro" id="IPR035428">
    <property type="entry name" value="FANCF"/>
</dbReference>
<dbReference type="GO" id="GO:0043240">
    <property type="term" value="C:Fanconi anaemia nuclear complex"/>
    <property type="evidence" value="ECO:0007669"/>
    <property type="project" value="InterPro"/>
</dbReference>
<accession>A0AAP0RQ03</accession>
<evidence type="ECO:0000313" key="2">
    <source>
        <dbReference type="Proteomes" id="UP001415857"/>
    </source>
</evidence>
<evidence type="ECO:0000313" key="1">
    <source>
        <dbReference type="EMBL" id="KAK9281985.1"/>
    </source>
</evidence>
<reference evidence="1 2" key="1">
    <citation type="journal article" date="2024" name="Plant J.">
        <title>Genome sequences and population genomics reveal climatic adaptation and genomic divergence between two closely related sweetgum species.</title>
        <authorList>
            <person name="Xu W.Q."/>
            <person name="Ren C.Q."/>
            <person name="Zhang X.Y."/>
            <person name="Comes H.P."/>
            <person name="Liu X.H."/>
            <person name="Li Y.G."/>
            <person name="Kettle C.J."/>
            <person name="Jalonen R."/>
            <person name="Gaisberger H."/>
            <person name="Ma Y.Z."/>
            <person name="Qiu Y.X."/>
        </authorList>
    </citation>
    <scope>NUCLEOTIDE SEQUENCE [LARGE SCALE GENOMIC DNA]</scope>
    <source>
        <strain evidence="1">Hangzhou</strain>
    </source>
</reference>
<name>A0AAP0RQ03_LIQFO</name>
<organism evidence="1 2">
    <name type="scientific">Liquidambar formosana</name>
    <name type="common">Formosan gum</name>
    <dbReference type="NCBI Taxonomy" id="63359"/>
    <lineage>
        <taxon>Eukaryota</taxon>
        <taxon>Viridiplantae</taxon>
        <taxon>Streptophyta</taxon>
        <taxon>Embryophyta</taxon>
        <taxon>Tracheophyta</taxon>
        <taxon>Spermatophyta</taxon>
        <taxon>Magnoliopsida</taxon>
        <taxon>eudicotyledons</taxon>
        <taxon>Gunneridae</taxon>
        <taxon>Pentapetalae</taxon>
        <taxon>Saxifragales</taxon>
        <taxon>Altingiaceae</taxon>
        <taxon>Liquidambar</taxon>
    </lineage>
</organism>
<dbReference type="Proteomes" id="UP001415857">
    <property type="component" value="Unassembled WGS sequence"/>
</dbReference>
<proteinExistence type="predicted"/>
<comment type="caution">
    <text evidence="1">The sequence shown here is derived from an EMBL/GenBank/DDBJ whole genome shotgun (WGS) entry which is preliminary data.</text>
</comment>
<keyword evidence="2" id="KW-1185">Reference proteome</keyword>
<dbReference type="Pfam" id="PF11107">
    <property type="entry name" value="FANCF"/>
    <property type="match status" value="1"/>
</dbReference>
<dbReference type="PANTHER" id="PTHR14449:SF2">
    <property type="entry name" value="FANCONI ANEMIA GROUP F PROTEIN"/>
    <property type="match status" value="1"/>
</dbReference>
<gene>
    <name evidence="1" type="ORF">L1049_004895</name>
</gene>
<dbReference type="PANTHER" id="PTHR14449">
    <property type="entry name" value="FANCONI ANEMIA GROUP F PROTEIN FANCF"/>
    <property type="match status" value="1"/>
</dbReference>
<protein>
    <submittedName>
        <fullName evidence="1">Uncharacterized protein</fullName>
    </submittedName>
</protein>